<keyword evidence="6 7" id="KW-0472">Membrane</keyword>
<evidence type="ECO:0000256" key="6">
    <source>
        <dbReference type="ARBA" id="ARBA00023136"/>
    </source>
</evidence>
<organism evidence="8 9">
    <name type="scientific">Dongia soli</name>
    <dbReference type="NCBI Taxonomy" id="600628"/>
    <lineage>
        <taxon>Bacteria</taxon>
        <taxon>Pseudomonadati</taxon>
        <taxon>Pseudomonadota</taxon>
        <taxon>Alphaproteobacteria</taxon>
        <taxon>Rhodospirillales</taxon>
        <taxon>Dongiaceae</taxon>
        <taxon>Dongia</taxon>
    </lineage>
</organism>
<feature type="transmembrane region" description="Helical" evidence="7">
    <location>
        <begin position="506"/>
        <end position="527"/>
    </location>
</feature>
<keyword evidence="9" id="KW-1185">Reference proteome</keyword>
<gene>
    <name evidence="8" type="ORF">SMD27_08015</name>
</gene>
<evidence type="ECO:0000256" key="1">
    <source>
        <dbReference type="ARBA" id="ARBA00004651"/>
    </source>
</evidence>
<evidence type="ECO:0000256" key="7">
    <source>
        <dbReference type="SAM" id="Phobius"/>
    </source>
</evidence>
<keyword evidence="5 7" id="KW-1133">Transmembrane helix</keyword>
<name>A0ABU5EB37_9PROT</name>
<feature type="transmembrane region" description="Helical" evidence="7">
    <location>
        <begin position="86"/>
        <end position="104"/>
    </location>
</feature>
<feature type="transmembrane region" description="Helical" evidence="7">
    <location>
        <begin position="430"/>
        <end position="448"/>
    </location>
</feature>
<accession>A0ABU5EB37</accession>
<dbReference type="InterPro" id="IPR006726">
    <property type="entry name" value="PHBA_efflux_AaeB/fusaric-R"/>
</dbReference>
<dbReference type="EMBL" id="JAXCLW010000002">
    <property type="protein sequence ID" value="MDY0882785.1"/>
    <property type="molecule type" value="Genomic_DNA"/>
</dbReference>
<feature type="transmembrane region" description="Helical" evidence="7">
    <location>
        <begin position="139"/>
        <end position="162"/>
    </location>
</feature>
<feature type="transmembrane region" description="Helical" evidence="7">
    <location>
        <begin position="454"/>
        <end position="471"/>
    </location>
</feature>
<feature type="transmembrane region" description="Helical" evidence="7">
    <location>
        <begin position="109"/>
        <end position="127"/>
    </location>
</feature>
<dbReference type="Proteomes" id="UP001279642">
    <property type="component" value="Unassembled WGS sequence"/>
</dbReference>
<keyword evidence="2" id="KW-0813">Transport</keyword>
<feature type="transmembrane region" description="Helical" evidence="7">
    <location>
        <begin position="37"/>
        <end position="55"/>
    </location>
</feature>
<feature type="transmembrane region" description="Helical" evidence="7">
    <location>
        <begin position="478"/>
        <end position="494"/>
    </location>
</feature>
<evidence type="ECO:0000313" key="8">
    <source>
        <dbReference type="EMBL" id="MDY0882785.1"/>
    </source>
</evidence>
<feature type="transmembrane region" description="Helical" evidence="7">
    <location>
        <begin position="373"/>
        <end position="396"/>
    </location>
</feature>
<evidence type="ECO:0000313" key="9">
    <source>
        <dbReference type="Proteomes" id="UP001279642"/>
    </source>
</evidence>
<keyword evidence="3" id="KW-1003">Cell membrane</keyword>
<dbReference type="RefSeq" id="WP_320507846.1">
    <property type="nucleotide sequence ID" value="NZ_JAXCLW010000002.1"/>
</dbReference>
<evidence type="ECO:0000256" key="5">
    <source>
        <dbReference type="ARBA" id="ARBA00022989"/>
    </source>
</evidence>
<evidence type="ECO:0000256" key="2">
    <source>
        <dbReference type="ARBA" id="ARBA00022448"/>
    </source>
</evidence>
<feature type="transmembrane region" description="Helical" evidence="7">
    <location>
        <begin position="62"/>
        <end position="80"/>
    </location>
</feature>
<protein>
    <submittedName>
        <fullName evidence="8">FUSC family protein</fullName>
    </submittedName>
</protein>
<dbReference type="PANTHER" id="PTHR30509:SF9">
    <property type="entry name" value="MULTIDRUG RESISTANCE PROTEIN MDTO"/>
    <property type="match status" value="1"/>
</dbReference>
<evidence type="ECO:0000256" key="4">
    <source>
        <dbReference type="ARBA" id="ARBA00022692"/>
    </source>
</evidence>
<feature type="transmembrane region" description="Helical" evidence="7">
    <location>
        <begin position="7"/>
        <end position="31"/>
    </location>
</feature>
<keyword evidence="4 7" id="KW-0812">Transmembrane</keyword>
<comment type="caution">
    <text evidence="8">The sequence shown here is derived from an EMBL/GenBank/DDBJ whole genome shotgun (WGS) entry which is preliminary data.</text>
</comment>
<sequence length="697" mass="76006">MSLLRPLGFGWSHAVSTTVAVIVALYVAYALQLESPYSAATTVLVVASPIHGMVLAKSVYRFLGTLVGAIASIALVALFAQTPELFILGASLWVGIFTAISSLMRRFRAYGAVLAGYTVTLVALGAVDQPLQIFDLAMARIAVVTIGVVCSAVVTIILLPNAGNADLPGKLRDAVRGVAGLVRLAMSNTSDDVFATYRRDIAQKVQALDTALYAASAESAAVAAKSGYMRRAIAALFGLIAAASSLHQSSAVRRVMQDAPAVPDEEAHPVPELTVILRDLFDRSCKLFSAFAADQDQPDRHWKHQIASLREGCTAFQSNDLLVNNEKAFDAMIVLNRLDDLLDQAVILGENLQAYEDKSAKPIDIRLPYHLDWLTALINGFRGMLAVLLLGAIWIYTAWPNGSELFSVTIPFCTLLAASDRQQADATAMFNGAFIAAIVAFVCMFGLMTQITGFPLLALTISPFILVGGYYQTRPSTAMAATGFLIFFMTFLAPRNPMEFDMSAFLNSSFAFVFGAACVVPIFRVVFPQNHWRSALKVAGEMRRSLAQTAGNSNASRLWRWEYLAQDRLASIGMRLPLSDRRRQKLINGGFATVRIGREMARARSLLADLALDEETHQKLRRAFRAVRNVERQPKAAGAALSQAADRLYFFVRESPVQQNENGRLLRAIGSLRECADLISQNGDFFAASKWRREAAI</sequence>
<evidence type="ECO:0000256" key="3">
    <source>
        <dbReference type="ARBA" id="ARBA00022475"/>
    </source>
</evidence>
<comment type="subcellular location">
    <subcellularLocation>
        <location evidence="1">Cell membrane</location>
        <topology evidence="1">Multi-pass membrane protein</topology>
    </subcellularLocation>
</comment>
<proteinExistence type="predicted"/>
<dbReference type="PANTHER" id="PTHR30509">
    <property type="entry name" value="P-HYDROXYBENZOIC ACID EFFLUX PUMP SUBUNIT-RELATED"/>
    <property type="match status" value="1"/>
</dbReference>
<reference evidence="8 9" key="1">
    <citation type="journal article" date="2016" name="Antonie Van Leeuwenhoek">
        <title>Dongia soli sp. nov., isolated from soil from Dokdo, Korea.</title>
        <authorList>
            <person name="Kim D.U."/>
            <person name="Lee H."/>
            <person name="Kim H."/>
            <person name="Kim S.G."/>
            <person name="Ka J.O."/>
        </authorList>
    </citation>
    <scope>NUCLEOTIDE SEQUENCE [LARGE SCALE GENOMIC DNA]</scope>
    <source>
        <strain evidence="8 9">D78</strain>
    </source>
</reference>
<dbReference type="Pfam" id="PF04632">
    <property type="entry name" value="FUSC"/>
    <property type="match status" value="1"/>
</dbReference>